<evidence type="ECO:0000313" key="3">
    <source>
        <dbReference type="Proteomes" id="UP000004508"/>
    </source>
</evidence>
<evidence type="ECO:0000256" key="1">
    <source>
        <dbReference type="SAM" id="MobiDB-lite"/>
    </source>
</evidence>
<sequence length="153" mass="18072">MIMQEDQPTNDPSLLTAHQERSQTGTMRSERQRPPRARRQHRRSRKHGSVQRHFVLLDHIVQDVQVNRAPLAERPQEREYLAALEIRATNYTLKSPQERATIMLAFRALLRSLRFPLQILIRSQRMDLSSYVEQLQTHEDRWQGEAFDIAIAH</sequence>
<dbReference type="AlphaFoldDB" id="D6TT31"/>
<organism evidence="2 3">
    <name type="scientific">Ktedonobacter racemifer DSM 44963</name>
    <dbReference type="NCBI Taxonomy" id="485913"/>
    <lineage>
        <taxon>Bacteria</taxon>
        <taxon>Bacillati</taxon>
        <taxon>Chloroflexota</taxon>
        <taxon>Ktedonobacteria</taxon>
        <taxon>Ktedonobacterales</taxon>
        <taxon>Ktedonobacteraceae</taxon>
        <taxon>Ktedonobacter</taxon>
    </lineage>
</organism>
<proteinExistence type="predicted"/>
<protein>
    <submittedName>
        <fullName evidence="2">Uncharacterized protein</fullName>
    </submittedName>
</protein>
<feature type="compositionally biased region" description="Basic residues" evidence="1">
    <location>
        <begin position="34"/>
        <end position="49"/>
    </location>
</feature>
<name>D6TT31_KTERA</name>
<dbReference type="RefSeq" id="WP_007914380.1">
    <property type="nucleotide sequence ID" value="NZ_ADVG01000003.1"/>
</dbReference>
<dbReference type="STRING" id="485913.Krac_4569"/>
<accession>D6TT31</accession>
<gene>
    <name evidence="2" type="ORF">Krac_4569</name>
</gene>
<dbReference type="Proteomes" id="UP000004508">
    <property type="component" value="Unassembled WGS sequence"/>
</dbReference>
<dbReference type="InParanoid" id="D6TT31"/>
<comment type="caution">
    <text evidence="2">The sequence shown here is derived from an EMBL/GenBank/DDBJ whole genome shotgun (WGS) entry which is preliminary data.</text>
</comment>
<feature type="region of interest" description="Disordered" evidence="1">
    <location>
        <begin position="1"/>
        <end position="49"/>
    </location>
</feature>
<dbReference type="EMBL" id="ADVG01000003">
    <property type="protein sequence ID" value="EFH83582.1"/>
    <property type="molecule type" value="Genomic_DNA"/>
</dbReference>
<keyword evidence="3" id="KW-1185">Reference proteome</keyword>
<evidence type="ECO:0000313" key="2">
    <source>
        <dbReference type="EMBL" id="EFH83582.1"/>
    </source>
</evidence>
<feature type="compositionally biased region" description="Polar residues" evidence="1">
    <location>
        <begin position="1"/>
        <end position="13"/>
    </location>
</feature>
<reference evidence="2 3" key="1">
    <citation type="journal article" date="2011" name="Stand. Genomic Sci.">
        <title>Non-contiguous finished genome sequence and contextual data of the filamentous soil bacterium Ktedonobacter racemifer type strain (SOSP1-21).</title>
        <authorList>
            <person name="Chang Y.J."/>
            <person name="Land M."/>
            <person name="Hauser L."/>
            <person name="Chertkov O."/>
            <person name="Del Rio T.G."/>
            <person name="Nolan M."/>
            <person name="Copeland A."/>
            <person name="Tice H."/>
            <person name="Cheng J.F."/>
            <person name="Lucas S."/>
            <person name="Han C."/>
            <person name="Goodwin L."/>
            <person name="Pitluck S."/>
            <person name="Ivanova N."/>
            <person name="Ovchinikova G."/>
            <person name="Pati A."/>
            <person name="Chen A."/>
            <person name="Palaniappan K."/>
            <person name="Mavromatis K."/>
            <person name="Liolios K."/>
            <person name="Brettin T."/>
            <person name="Fiebig A."/>
            <person name="Rohde M."/>
            <person name="Abt B."/>
            <person name="Goker M."/>
            <person name="Detter J.C."/>
            <person name="Woyke T."/>
            <person name="Bristow J."/>
            <person name="Eisen J.A."/>
            <person name="Markowitz V."/>
            <person name="Hugenholtz P."/>
            <person name="Kyrpides N.C."/>
            <person name="Klenk H.P."/>
            <person name="Lapidus A."/>
        </authorList>
    </citation>
    <scope>NUCLEOTIDE SEQUENCE [LARGE SCALE GENOMIC DNA]</scope>
    <source>
        <strain evidence="3">DSM 44963</strain>
    </source>
</reference>